<accession>A0ABP0VR01</accession>
<feature type="domain" description="Anticodon-binding" evidence="7">
    <location>
        <begin position="953"/>
        <end position="996"/>
    </location>
</feature>
<dbReference type="Gene3D" id="3.30.930.10">
    <property type="entry name" value="Bira Bifunctional Protein, Domain 2"/>
    <property type="match status" value="1"/>
</dbReference>
<dbReference type="Gene3D" id="3.40.50.800">
    <property type="entry name" value="Anticodon-binding domain"/>
    <property type="match status" value="1"/>
</dbReference>
<dbReference type="Proteomes" id="UP001497444">
    <property type="component" value="Chromosome 1"/>
</dbReference>
<dbReference type="Gene3D" id="1.20.200.10">
    <property type="entry name" value="Fumarase/aspartase (Central domain)"/>
    <property type="match status" value="1"/>
</dbReference>
<keyword evidence="3" id="KW-0547">Nucleotide-binding</keyword>
<evidence type="ECO:0000256" key="5">
    <source>
        <dbReference type="ARBA" id="ARBA00022917"/>
    </source>
</evidence>
<organism evidence="9 10">
    <name type="scientific">Sphagnum jensenii</name>
    <dbReference type="NCBI Taxonomy" id="128206"/>
    <lineage>
        <taxon>Eukaryota</taxon>
        <taxon>Viridiplantae</taxon>
        <taxon>Streptophyta</taxon>
        <taxon>Embryophyta</taxon>
        <taxon>Bryophyta</taxon>
        <taxon>Sphagnophytina</taxon>
        <taxon>Sphagnopsida</taxon>
        <taxon>Sphagnales</taxon>
        <taxon>Sphagnaceae</taxon>
        <taxon>Sphagnum</taxon>
    </lineage>
</organism>
<evidence type="ECO:0000256" key="4">
    <source>
        <dbReference type="ARBA" id="ARBA00022840"/>
    </source>
</evidence>
<reference evidence="9 10" key="1">
    <citation type="submission" date="2024-02" db="EMBL/GenBank/DDBJ databases">
        <authorList>
            <consortium name="ELIXIR-Norway"/>
            <consortium name="Elixir Norway"/>
        </authorList>
    </citation>
    <scope>NUCLEOTIDE SEQUENCE [LARGE SCALE GENOMIC DNA]</scope>
</reference>
<dbReference type="EMBL" id="OZ020096">
    <property type="protein sequence ID" value="CAK9255837.1"/>
    <property type="molecule type" value="Genomic_DNA"/>
</dbReference>
<dbReference type="InterPro" id="IPR041715">
    <property type="entry name" value="HisRS-like_core"/>
</dbReference>
<dbReference type="InterPro" id="IPR045864">
    <property type="entry name" value="aa-tRNA-synth_II/BPL/LPL"/>
</dbReference>
<dbReference type="InterPro" id="IPR001106">
    <property type="entry name" value="Aromatic_Lyase"/>
</dbReference>
<dbReference type="Pfam" id="PF03129">
    <property type="entry name" value="HGTP_anticodon"/>
    <property type="match status" value="1"/>
</dbReference>
<protein>
    <recommendedName>
        <fullName evidence="2">histidine--tRNA ligase</fullName>
        <ecNumber evidence="2">6.1.1.21</ecNumber>
    </recommendedName>
</protein>
<dbReference type="SUPFAM" id="SSF55681">
    <property type="entry name" value="Class II aaRS and biotin synthetases"/>
    <property type="match status" value="1"/>
</dbReference>
<gene>
    <name evidence="9" type="ORF">CSSPJE1EN1_LOCUS1315</name>
</gene>
<dbReference type="InterPro" id="IPR015807">
    <property type="entry name" value="His-tRNA-ligase"/>
</dbReference>
<evidence type="ECO:0000256" key="2">
    <source>
        <dbReference type="ARBA" id="ARBA00012815"/>
    </source>
</evidence>
<evidence type="ECO:0000259" key="8">
    <source>
        <dbReference type="Pfam" id="PF13393"/>
    </source>
</evidence>
<dbReference type="InterPro" id="IPR004154">
    <property type="entry name" value="Anticodon-bd"/>
</dbReference>
<keyword evidence="10" id="KW-1185">Reference proteome</keyword>
<comment type="catalytic activity">
    <reaction evidence="6">
        <text>tRNA(His) + L-histidine + ATP = L-histidyl-tRNA(His) + AMP + diphosphate + H(+)</text>
        <dbReference type="Rhea" id="RHEA:17313"/>
        <dbReference type="Rhea" id="RHEA-COMP:9665"/>
        <dbReference type="Rhea" id="RHEA-COMP:9689"/>
        <dbReference type="ChEBI" id="CHEBI:15378"/>
        <dbReference type="ChEBI" id="CHEBI:30616"/>
        <dbReference type="ChEBI" id="CHEBI:33019"/>
        <dbReference type="ChEBI" id="CHEBI:57595"/>
        <dbReference type="ChEBI" id="CHEBI:78442"/>
        <dbReference type="ChEBI" id="CHEBI:78527"/>
        <dbReference type="ChEBI" id="CHEBI:456215"/>
        <dbReference type="EC" id="6.1.1.21"/>
    </reaction>
</comment>
<comment type="similarity">
    <text evidence="1">Belongs to the class-II aminoacyl-tRNA synthetase family.</text>
</comment>
<sequence>MEVARKKPRVFLGSKGASLSAQDVWKVAYGHALVELDVAAVERLARNAPKDLPLLDHAPAPVSEPKERLDEAQCRAVLLLMAHKLLHSNAKIRKFVPVYLVEYLNSGVPTTFLFEGFRSEEFIADCIAQSISDPNPLVEKLLEENAGEFHVTEQEWRAMADAGAGRLGISCLSLYLSSLLSVFADVVAGLSCEALLAKTKAFDSEAYSQASAQKAEADVASDLRTLLVGSKLVNKPGGFDGECISAIPRIHGALREEAKIAAARLRVEINRASFDNKEGVSLFQVGSSPLHSNFSSPFLFNSLVSLALTLEQLAWSSFGRIAAMRAYLIGELSLPHPDQLLDESIDIEKECERISKNVVHLYDGIVYSKDAQIVQMVYEALKTTCGIFAFEASMALWVLHLREIRMKTTEKKKKGTQELGLGKGMAKLKQILLQQLELEEWQPLDMGLPQLANVLSRQTLAETNQNPLDPGGEPSYHTYFYKWPSQMTNWFAGNFLQHLVAEFKSIVDSNEVARLPKIAKGTRDFAPKQMAVREKAFGIIAGVFKRHGAVALDTPVFELRETLMGKYGEDTKLIYDLADQGGELLSLRYDLTVPFARYLAMNKIDKLKRYHIARVYRRDNPAKGRYREFYQCDFDIAGSDYPQMVPDFEVLKVLAELLDELDIGDYQVKLNHRRLLDGMLEICGVPATKFRSICSAIDKLDKLDWKDVKKEMVEEKGLSEETADEIGKLVDMKGEPMAVLEKLEREGSPFLENAGSKSALKELGTLFHYLQNANCLHRISFDLSLARGLDYYTGVIYEAVFKGSTSSSSETGQFGSIAAGGRYDNLVGMFSRQPVPAVGVSLGIERVFAIMEQQLQDGSRQGIRETHTEVVVLGIGEGLMDFIIALVAELWAVDMKAEFACCTPRNLGKQVCKAVSSTWPFSSLSYICSQVAGKCSNGFIVFRVQIASAGSVERQIPYAVVISPDDLEKGVVQLRILATKQQRLVARDTIVHELQELLGL</sequence>
<proteinExistence type="inferred from homology"/>
<keyword evidence="4" id="KW-0067">ATP-binding</keyword>
<dbReference type="InterPro" id="IPR008948">
    <property type="entry name" value="L-Aspartase-like"/>
</dbReference>
<dbReference type="SUPFAM" id="SSF48557">
    <property type="entry name" value="L-aspartase-like"/>
    <property type="match status" value="1"/>
</dbReference>
<keyword evidence="5" id="KW-0648">Protein biosynthesis</keyword>
<evidence type="ECO:0000259" key="7">
    <source>
        <dbReference type="Pfam" id="PF03129"/>
    </source>
</evidence>
<evidence type="ECO:0000256" key="3">
    <source>
        <dbReference type="ARBA" id="ARBA00022741"/>
    </source>
</evidence>
<dbReference type="PANTHER" id="PTHR11476">
    <property type="entry name" value="HISTIDYL-TRNA SYNTHETASE"/>
    <property type="match status" value="1"/>
</dbReference>
<dbReference type="SUPFAM" id="SSF52954">
    <property type="entry name" value="Class II aaRS ABD-related"/>
    <property type="match status" value="1"/>
</dbReference>
<dbReference type="InterPro" id="IPR036621">
    <property type="entry name" value="Anticodon-bd_dom_sf"/>
</dbReference>
<dbReference type="Pfam" id="PF00221">
    <property type="entry name" value="Lyase_aromatic"/>
    <property type="match status" value="1"/>
</dbReference>
<evidence type="ECO:0000256" key="6">
    <source>
        <dbReference type="ARBA" id="ARBA00047639"/>
    </source>
</evidence>
<dbReference type="NCBIfam" id="TIGR00442">
    <property type="entry name" value="hisS"/>
    <property type="match status" value="1"/>
</dbReference>
<dbReference type="PANTHER" id="PTHR11476:SF7">
    <property type="entry name" value="HISTIDINE--TRNA LIGASE"/>
    <property type="match status" value="1"/>
</dbReference>
<evidence type="ECO:0000313" key="9">
    <source>
        <dbReference type="EMBL" id="CAK9255837.1"/>
    </source>
</evidence>
<feature type="domain" description="Class II Histidinyl-tRNA synthetase (HisRS)-like catalytic core" evidence="8">
    <location>
        <begin position="521"/>
        <end position="847"/>
    </location>
</feature>
<dbReference type="EC" id="6.1.1.21" evidence="2"/>
<evidence type="ECO:0000256" key="1">
    <source>
        <dbReference type="ARBA" id="ARBA00008226"/>
    </source>
</evidence>
<evidence type="ECO:0000313" key="10">
    <source>
        <dbReference type="Proteomes" id="UP001497444"/>
    </source>
</evidence>
<name>A0ABP0VR01_9BRYO</name>
<dbReference type="Pfam" id="PF13393">
    <property type="entry name" value="tRNA-synt_His"/>
    <property type="match status" value="1"/>
</dbReference>
<dbReference type="CDD" id="cd00773">
    <property type="entry name" value="HisRS-like_core"/>
    <property type="match status" value="1"/>
</dbReference>